<dbReference type="Proteomes" id="UP000032360">
    <property type="component" value="Unassembled WGS sequence"/>
</dbReference>
<proteinExistence type="inferred from homology"/>
<evidence type="ECO:0000313" key="9">
    <source>
        <dbReference type="Proteomes" id="UP000032360"/>
    </source>
</evidence>
<keyword evidence="3 6" id="KW-0560">Oxidoreductase</keyword>
<keyword evidence="9" id="KW-1185">Reference proteome</keyword>
<comment type="function">
    <text evidence="6">Thiol-specific peroxidase that catalyzes the reduction of hydrogen peroxide and organic hydroperoxides to water and alcohols, respectively. Plays a role in cell protection against oxidative stress by detoxifying peroxides.</text>
</comment>
<comment type="catalytic activity">
    <reaction evidence="6">
        <text>a hydroperoxide + 2 glutathione = an alcohol + glutathione disulfide + H2O</text>
        <dbReference type="Rhea" id="RHEA:62632"/>
        <dbReference type="ChEBI" id="CHEBI:15377"/>
        <dbReference type="ChEBI" id="CHEBI:30879"/>
        <dbReference type="ChEBI" id="CHEBI:35924"/>
        <dbReference type="ChEBI" id="CHEBI:57925"/>
        <dbReference type="ChEBI" id="CHEBI:58297"/>
        <dbReference type="EC" id="1.11.1.27"/>
    </reaction>
</comment>
<dbReference type="GO" id="GO:0034599">
    <property type="term" value="P:cellular response to oxidative stress"/>
    <property type="evidence" value="ECO:0007669"/>
    <property type="project" value="InterPro"/>
</dbReference>
<evidence type="ECO:0000256" key="3">
    <source>
        <dbReference type="ARBA" id="ARBA00023002"/>
    </source>
</evidence>
<comment type="similarity">
    <text evidence="6">Belongs to the peroxiredoxin family. Prx5 subfamily.</text>
</comment>
<evidence type="ECO:0000313" key="8">
    <source>
        <dbReference type="EMBL" id="KJF18767.1"/>
    </source>
</evidence>
<dbReference type="PANTHER" id="PTHR10430">
    <property type="entry name" value="PEROXIREDOXIN"/>
    <property type="match status" value="1"/>
</dbReference>
<feature type="domain" description="Thioredoxin" evidence="7">
    <location>
        <begin position="25"/>
        <end position="182"/>
    </location>
</feature>
<dbReference type="GO" id="GO:0008379">
    <property type="term" value="F:thioredoxin peroxidase activity"/>
    <property type="evidence" value="ECO:0007669"/>
    <property type="project" value="InterPro"/>
</dbReference>
<keyword evidence="2 6" id="KW-0049">Antioxidant</keyword>
<dbReference type="InterPro" id="IPR013766">
    <property type="entry name" value="Thioredoxin_domain"/>
</dbReference>
<dbReference type="CDD" id="cd03013">
    <property type="entry name" value="PRX5_like"/>
    <property type="match status" value="1"/>
</dbReference>
<dbReference type="SUPFAM" id="SSF52833">
    <property type="entry name" value="Thioredoxin-like"/>
    <property type="match status" value="1"/>
</dbReference>
<dbReference type="Pfam" id="PF08534">
    <property type="entry name" value="Redoxin"/>
    <property type="match status" value="1"/>
</dbReference>
<evidence type="ECO:0000256" key="1">
    <source>
        <dbReference type="ARBA" id="ARBA00022559"/>
    </source>
</evidence>
<reference evidence="8 9" key="1">
    <citation type="submission" date="2015-01" db="EMBL/GenBank/DDBJ databases">
        <title>Draft genome of the acidophilic iron oxidizer Acidithrix ferrooxidans strain Py-F3.</title>
        <authorList>
            <person name="Poehlein A."/>
            <person name="Eisen S."/>
            <person name="Schloemann M."/>
            <person name="Johnson B.D."/>
            <person name="Daniel R."/>
            <person name="Muehling M."/>
        </authorList>
    </citation>
    <scope>NUCLEOTIDE SEQUENCE [LARGE SCALE GENOMIC DNA]</scope>
    <source>
        <strain evidence="8 9">Py-F3</strain>
    </source>
</reference>
<dbReference type="InterPro" id="IPR013740">
    <property type="entry name" value="Redoxin"/>
</dbReference>
<dbReference type="FunFam" id="3.40.30.10:FF:000020">
    <property type="entry name" value="Peroxiredoxin"/>
    <property type="match status" value="1"/>
</dbReference>
<dbReference type="STRING" id="1280514.AXFE_03760"/>
<evidence type="ECO:0000259" key="7">
    <source>
        <dbReference type="PROSITE" id="PS51352"/>
    </source>
</evidence>
<dbReference type="Gene3D" id="3.40.30.10">
    <property type="entry name" value="Glutaredoxin"/>
    <property type="match status" value="1"/>
</dbReference>
<keyword evidence="1 6" id="KW-0575">Peroxidase</keyword>
<keyword evidence="4 6" id="KW-0676">Redox-active center</keyword>
<name>A0A0D8HLX4_9ACTN</name>
<organism evidence="8 9">
    <name type="scientific">Acidithrix ferrooxidans</name>
    <dbReference type="NCBI Taxonomy" id="1280514"/>
    <lineage>
        <taxon>Bacteria</taxon>
        <taxon>Bacillati</taxon>
        <taxon>Actinomycetota</taxon>
        <taxon>Acidimicrobiia</taxon>
        <taxon>Acidimicrobiales</taxon>
        <taxon>Acidimicrobiaceae</taxon>
        <taxon>Acidithrix</taxon>
    </lineage>
</organism>
<sequence length="182" mass="19017">MASLNTERALVEVDQNSIVEFYMAIAVGDKIPDLNVAVTIGDKTESASSADLLGSGKVVLFAVPGAFTPTCSDYHLPGFVIRAEDIKAKNVGKIACISVNDSFVMGAWGKSQNVGDEVIMIADGNGDFTKAVGLELDGRGFGMGIRSQRYAMIIEDGIVTSLEVEPGGGLDVSSAEAILAKL</sequence>
<comment type="caution">
    <text evidence="8">The sequence shown here is derived from an EMBL/GenBank/DDBJ whole genome shotgun (WGS) entry which is preliminary data.</text>
</comment>
<dbReference type="EMBL" id="JXYS01000007">
    <property type="protein sequence ID" value="KJF18767.1"/>
    <property type="molecule type" value="Genomic_DNA"/>
</dbReference>
<dbReference type="InterPro" id="IPR036249">
    <property type="entry name" value="Thioredoxin-like_sf"/>
</dbReference>
<accession>A0A0D8HLX4</accession>
<evidence type="ECO:0000256" key="4">
    <source>
        <dbReference type="ARBA" id="ARBA00023284"/>
    </source>
</evidence>
<evidence type="ECO:0000256" key="6">
    <source>
        <dbReference type="RuleBase" id="RU366011"/>
    </source>
</evidence>
<dbReference type="GO" id="GO:0042744">
    <property type="term" value="P:hydrogen peroxide catabolic process"/>
    <property type="evidence" value="ECO:0007669"/>
    <property type="project" value="TreeGrafter"/>
</dbReference>
<dbReference type="AlphaFoldDB" id="A0A0D8HLX4"/>
<evidence type="ECO:0000256" key="5">
    <source>
        <dbReference type="PIRSR" id="PIRSR637944-1"/>
    </source>
</evidence>
<dbReference type="PROSITE" id="PS51352">
    <property type="entry name" value="THIOREDOXIN_2"/>
    <property type="match status" value="1"/>
</dbReference>
<feature type="active site" description="Cysteine sulfenic acid (-SOH) intermediate" evidence="5">
    <location>
        <position position="71"/>
    </location>
</feature>
<dbReference type="EC" id="1.11.1.27" evidence="6"/>
<dbReference type="PANTHER" id="PTHR10430:SF16">
    <property type="entry name" value="PEROXIREDOXIN-5, MITOCHONDRIAL"/>
    <property type="match status" value="1"/>
</dbReference>
<dbReference type="GO" id="GO:0005737">
    <property type="term" value="C:cytoplasm"/>
    <property type="evidence" value="ECO:0007669"/>
    <property type="project" value="TreeGrafter"/>
</dbReference>
<gene>
    <name evidence="8" type="ORF">AXFE_03760</name>
</gene>
<dbReference type="InterPro" id="IPR037944">
    <property type="entry name" value="PRX5-like"/>
</dbReference>
<protein>
    <recommendedName>
        <fullName evidence="6">Glutathione-dependent peroxiredoxin</fullName>
        <ecNumber evidence="6">1.11.1.27</ecNumber>
    </recommendedName>
</protein>
<dbReference type="GO" id="GO:0045454">
    <property type="term" value="P:cell redox homeostasis"/>
    <property type="evidence" value="ECO:0007669"/>
    <property type="project" value="TreeGrafter"/>
</dbReference>
<evidence type="ECO:0000256" key="2">
    <source>
        <dbReference type="ARBA" id="ARBA00022862"/>
    </source>
</evidence>